<accession>A0A2T6KJW6</accession>
<protein>
    <recommendedName>
        <fullName evidence="4">OpgC protein</fullName>
    </recommendedName>
</protein>
<feature type="transmembrane region" description="Helical" evidence="1">
    <location>
        <begin position="53"/>
        <end position="71"/>
    </location>
</feature>
<dbReference type="PIRSF" id="PIRSF028704">
    <property type="entry name" value="UPC028704"/>
    <property type="match status" value="1"/>
</dbReference>
<name>A0A2T6KJW6_9RHOB</name>
<feature type="transmembrane region" description="Helical" evidence="1">
    <location>
        <begin position="149"/>
        <end position="169"/>
    </location>
</feature>
<dbReference type="PANTHER" id="PTHR38592:SF3">
    <property type="entry name" value="BLL4819 PROTEIN"/>
    <property type="match status" value="1"/>
</dbReference>
<dbReference type="PANTHER" id="PTHR38592">
    <property type="entry name" value="BLL4819 PROTEIN"/>
    <property type="match status" value="1"/>
</dbReference>
<evidence type="ECO:0008006" key="4">
    <source>
        <dbReference type="Google" id="ProtNLM"/>
    </source>
</evidence>
<dbReference type="OrthoDB" id="9775975at2"/>
<evidence type="ECO:0000313" key="3">
    <source>
        <dbReference type="Proteomes" id="UP000244523"/>
    </source>
</evidence>
<feature type="transmembrane region" description="Helical" evidence="1">
    <location>
        <begin position="369"/>
        <end position="390"/>
    </location>
</feature>
<sequence>MTISPSHAVQTPTIRDPRLDFYRGIAMFIILMAHTPGNWWNQWIPARFGFSDAAEIFVFCSGMASAVAFGRTYDRRGWLLGTSRIMFRVWQIYWAHIATFLLTAALLAAFDQAGMFDKNYIGSLNLGRFFNDTGPQLVGLFTLTYVPNFFDILPMYMMILLMVPIVMALSRVNPWLVGAFVALVWLMAQGQLLTSVGLGWLQIDLPAEPWSDRAWFFNPFGWQLIFFTGFALMRGWIPAPPVNKWMIGLVALVLLASFTVSLVAMREFGWTWAREWRSDNAMWITKTDSGIFRYIHFLAVAYFGWVIAGPQGRHLRASGMTFLARLWRGVVAQITKVGQQSLAVFLVSIVLSRLLGFALDVAGNSPLPVAAANIAGFAILLATAYLAGWFKGQPWKGQPVKGQSKP</sequence>
<dbReference type="Proteomes" id="UP000244523">
    <property type="component" value="Unassembled WGS sequence"/>
</dbReference>
<gene>
    <name evidence="2" type="ORF">C8N45_103105</name>
</gene>
<feature type="transmembrane region" description="Helical" evidence="1">
    <location>
        <begin position="291"/>
        <end position="308"/>
    </location>
</feature>
<dbReference type="InterPro" id="IPR014550">
    <property type="entry name" value="UCP028704_OpgC"/>
</dbReference>
<dbReference type="EMBL" id="QBUD01000003">
    <property type="protein sequence ID" value="PUB16251.1"/>
    <property type="molecule type" value="Genomic_DNA"/>
</dbReference>
<feature type="transmembrane region" description="Helical" evidence="1">
    <location>
        <begin position="92"/>
        <end position="110"/>
    </location>
</feature>
<dbReference type="AlphaFoldDB" id="A0A2T6KJW6"/>
<reference evidence="2 3" key="1">
    <citation type="submission" date="2018-04" db="EMBL/GenBank/DDBJ databases">
        <title>Genomic Encyclopedia of Archaeal and Bacterial Type Strains, Phase II (KMG-II): from individual species to whole genera.</title>
        <authorList>
            <person name="Goeker M."/>
        </authorList>
    </citation>
    <scope>NUCLEOTIDE SEQUENCE [LARGE SCALE GENOMIC DNA]</scope>
    <source>
        <strain evidence="2 3">DSM 29955</strain>
    </source>
</reference>
<feature type="transmembrane region" description="Helical" evidence="1">
    <location>
        <begin position="176"/>
        <end position="203"/>
    </location>
</feature>
<evidence type="ECO:0000256" key="1">
    <source>
        <dbReference type="SAM" id="Phobius"/>
    </source>
</evidence>
<comment type="caution">
    <text evidence="2">The sequence shown here is derived from an EMBL/GenBank/DDBJ whole genome shotgun (WGS) entry which is preliminary data.</text>
</comment>
<proteinExistence type="predicted"/>
<dbReference type="Pfam" id="PF10129">
    <property type="entry name" value="OpgC_C"/>
    <property type="match status" value="1"/>
</dbReference>
<organism evidence="2 3">
    <name type="scientific">Yoonia sediminilitoris</name>
    <dbReference type="NCBI Taxonomy" id="1286148"/>
    <lineage>
        <taxon>Bacteria</taxon>
        <taxon>Pseudomonadati</taxon>
        <taxon>Pseudomonadota</taxon>
        <taxon>Alphaproteobacteria</taxon>
        <taxon>Rhodobacterales</taxon>
        <taxon>Paracoccaceae</taxon>
        <taxon>Yoonia</taxon>
    </lineage>
</organism>
<evidence type="ECO:0000313" key="2">
    <source>
        <dbReference type="EMBL" id="PUB16251.1"/>
    </source>
</evidence>
<keyword evidence="1" id="KW-1133">Transmembrane helix</keyword>
<keyword evidence="1" id="KW-0472">Membrane</keyword>
<feature type="transmembrane region" description="Helical" evidence="1">
    <location>
        <begin position="245"/>
        <end position="265"/>
    </location>
</feature>
<keyword evidence="3" id="KW-1185">Reference proteome</keyword>
<feature type="transmembrane region" description="Helical" evidence="1">
    <location>
        <begin position="215"/>
        <end position="233"/>
    </location>
</feature>
<keyword evidence="1" id="KW-0812">Transmembrane</keyword>
<feature type="transmembrane region" description="Helical" evidence="1">
    <location>
        <begin position="21"/>
        <end position="41"/>
    </location>
</feature>
<dbReference type="RefSeq" id="WP_108385864.1">
    <property type="nucleotide sequence ID" value="NZ_QBUD01000003.1"/>
</dbReference>